<evidence type="ECO:0000313" key="2">
    <source>
        <dbReference type="EMBL" id="APA84333.1"/>
    </source>
</evidence>
<feature type="compositionally biased region" description="Basic residues" evidence="1">
    <location>
        <begin position="51"/>
        <end position="63"/>
    </location>
</feature>
<dbReference type="KEGG" id="pspw:BJG93_02185"/>
<protein>
    <submittedName>
        <fullName evidence="2">Uncharacterized protein</fullName>
    </submittedName>
</protein>
<evidence type="ECO:0000256" key="1">
    <source>
        <dbReference type="SAM" id="MobiDB-lite"/>
    </source>
</evidence>
<dbReference type="STRING" id="754502.BJG93_02185"/>
<accession>A0A1I9YDF0</accession>
<dbReference type="Proteomes" id="UP000179860">
    <property type="component" value="Chromosome 1"/>
</dbReference>
<dbReference type="RefSeq" id="WP_071336511.1">
    <property type="nucleotide sequence ID" value="NZ_CP017561.2"/>
</dbReference>
<dbReference type="EMBL" id="CP017561">
    <property type="protein sequence ID" value="APA84333.1"/>
    <property type="molecule type" value="Genomic_DNA"/>
</dbReference>
<dbReference type="AlphaFoldDB" id="A0A1I9YDF0"/>
<feature type="region of interest" description="Disordered" evidence="1">
    <location>
        <begin position="27"/>
        <end position="63"/>
    </location>
</feature>
<proteinExistence type="predicted"/>
<gene>
    <name evidence="2" type="ORF">BJG93_02185</name>
</gene>
<keyword evidence="3" id="KW-1185">Reference proteome</keyword>
<organism evidence="2 3">
    <name type="scientific">Paraburkholderia sprentiae WSM5005</name>
    <dbReference type="NCBI Taxonomy" id="754502"/>
    <lineage>
        <taxon>Bacteria</taxon>
        <taxon>Pseudomonadati</taxon>
        <taxon>Pseudomonadota</taxon>
        <taxon>Betaproteobacteria</taxon>
        <taxon>Burkholderiales</taxon>
        <taxon>Burkholderiaceae</taxon>
        <taxon>Paraburkholderia</taxon>
    </lineage>
</organism>
<reference evidence="2" key="1">
    <citation type="submission" date="2016-09" db="EMBL/GenBank/DDBJ databases">
        <title>The Complete Genome of Burkholderia sprentiae wsm5005.</title>
        <authorList>
            <person name="De Meyer S."/>
            <person name="Wang P."/>
            <person name="Terpolilli J."/>
        </authorList>
    </citation>
    <scope>NUCLEOTIDE SEQUENCE [LARGE SCALE GENOMIC DNA]</scope>
    <source>
        <strain evidence="2">WSM5005</strain>
    </source>
</reference>
<sequence>MDTGSVVIGRAVEDVLTGRLRWVPRRIGREPNPMPPAATVEGRRERDRARKAAQRAKHTGRPS</sequence>
<evidence type="ECO:0000313" key="3">
    <source>
        <dbReference type="Proteomes" id="UP000179860"/>
    </source>
</evidence>
<feature type="compositionally biased region" description="Basic and acidic residues" evidence="1">
    <location>
        <begin position="41"/>
        <end position="50"/>
    </location>
</feature>
<name>A0A1I9YDF0_9BURK</name>
<reference evidence="2" key="2">
    <citation type="submission" date="2021-06" db="EMBL/GenBank/DDBJ databases">
        <authorList>
            <person name="Rogers T.H."/>
            <person name="Ramsay J.P."/>
            <person name="Wang P."/>
            <person name="Terpolilli J."/>
        </authorList>
    </citation>
    <scope>NUCLEOTIDE SEQUENCE [LARGE SCALE GENOMIC DNA]</scope>
    <source>
        <strain evidence="2">WSM5005</strain>
    </source>
</reference>